<gene>
    <name evidence="1" type="ORF">TVAG_282730</name>
</gene>
<dbReference type="OrthoDB" id="10267196at2759"/>
<proteinExistence type="predicted"/>
<dbReference type="EMBL" id="DS113192">
    <property type="protein sequence ID" value="EAY21103.1"/>
    <property type="molecule type" value="Genomic_DNA"/>
</dbReference>
<protein>
    <submittedName>
        <fullName evidence="1">Uncharacterized protein</fullName>
    </submittedName>
</protein>
<accession>A2DEH6</accession>
<dbReference type="InterPro" id="IPR016024">
    <property type="entry name" value="ARM-type_fold"/>
</dbReference>
<dbReference type="InParanoid" id="A2DEH6"/>
<name>A2DEH6_TRIV3</name>
<sequence length="414" mass="48031">MSSPDAIHQIYQNGYQKQLLQDKENLIIEEARKLKATHLSFLLTLTKITFPPDEVLRILMEVVKTVSPDLVLYKKCATIFQELAPQLDIEQIVEKFPNEDQVTRGLIIGIIPIPVDPQYIRFVFQAATSQFVINRIAFLKYIERCIDTQIPPDYTRLFCGVLESLSNDQSPYVRAAWVKPALYFLKDNPHIKGFIKRMTDPSEAVEVRISMALNFKAVYELSSVSALRLLISTEPRVIVAFLPHIEQYNFTYEQLRPIYECVDTTVRVFIVRYLGFKKKELIDEYILSESNEVINETTKWLGKHPEYASYIIKLIDITKSKEKTDLLIWRTNYELLSIPKETILAVGPPMYELAEQCVFRHPQILMKKACEVIMIFSEDSVDYIKRKFEIVRKLKSMNTNYANIGVSILDPENN</sequence>
<dbReference type="AlphaFoldDB" id="A2DEH6"/>
<organism evidence="1 2">
    <name type="scientific">Trichomonas vaginalis (strain ATCC PRA-98 / G3)</name>
    <dbReference type="NCBI Taxonomy" id="412133"/>
    <lineage>
        <taxon>Eukaryota</taxon>
        <taxon>Metamonada</taxon>
        <taxon>Parabasalia</taxon>
        <taxon>Trichomonadida</taxon>
        <taxon>Trichomonadidae</taxon>
        <taxon>Trichomonas</taxon>
    </lineage>
</organism>
<dbReference type="KEGG" id="tva:5466651"/>
<keyword evidence="2" id="KW-1185">Reference proteome</keyword>
<dbReference type="VEuPathDB" id="TrichDB:TVAG_282730"/>
<evidence type="ECO:0000313" key="1">
    <source>
        <dbReference type="EMBL" id="EAY21103.1"/>
    </source>
</evidence>
<reference evidence="1" key="1">
    <citation type="submission" date="2006-10" db="EMBL/GenBank/DDBJ databases">
        <authorList>
            <person name="Amadeo P."/>
            <person name="Zhao Q."/>
            <person name="Wortman J."/>
            <person name="Fraser-Liggett C."/>
            <person name="Carlton J."/>
        </authorList>
    </citation>
    <scope>NUCLEOTIDE SEQUENCE</scope>
    <source>
        <strain evidence="1">G3</strain>
    </source>
</reference>
<dbReference type="Proteomes" id="UP000001542">
    <property type="component" value="Unassembled WGS sequence"/>
</dbReference>
<dbReference type="VEuPathDB" id="TrichDB:TVAGG3_0028550"/>
<dbReference type="SUPFAM" id="SSF48371">
    <property type="entry name" value="ARM repeat"/>
    <property type="match status" value="1"/>
</dbReference>
<evidence type="ECO:0000313" key="2">
    <source>
        <dbReference type="Proteomes" id="UP000001542"/>
    </source>
</evidence>
<dbReference type="RefSeq" id="XP_001582089.1">
    <property type="nucleotide sequence ID" value="XM_001582039.1"/>
</dbReference>
<reference evidence="1" key="2">
    <citation type="journal article" date="2007" name="Science">
        <title>Draft genome sequence of the sexually transmitted pathogen Trichomonas vaginalis.</title>
        <authorList>
            <person name="Carlton J.M."/>
            <person name="Hirt R.P."/>
            <person name="Silva J.C."/>
            <person name="Delcher A.L."/>
            <person name="Schatz M."/>
            <person name="Zhao Q."/>
            <person name="Wortman J.R."/>
            <person name="Bidwell S.L."/>
            <person name="Alsmark U.C.M."/>
            <person name="Besteiro S."/>
            <person name="Sicheritz-Ponten T."/>
            <person name="Noel C.J."/>
            <person name="Dacks J.B."/>
            <person name="Foster P.G."/>
            <person name="Simillion C."/>
            <person name="Van de Peer Y."/>
            <person name="Miranda-Saavedra D."/>
            <person name="Barton G.J."/>
            <person name="Westrop G.D."/>
            <person name="Mueller S."/>
            <person name="Dessi D."/>
            <person name="Fiori P.L."/>
            <person name="Ren Q."/>
            <person name="Paulsen I."/>
            <person name="Zhang H."/>
            <person name="Bastida-Corcuera F.D."/>
            <person name="Simoes-Barbosa A."/>
            <person name="Brown M.T."/>
            <person name="Hayes R.D."/>
            <person name="Mukherjee M."/>
            <person name="Okumura C.Y."/>
            <person name="Schneider R."/>
            <person name="Smith A.J."/>
            <person name="Vanacova S."/>
            <person name="Villalvazo M."/>
            <person name="Haas B.J."/>
            <person name="Pertea M."/>
            <person name="Feldblyum T.V."/>
            <person name="Utterback T.R."/>
            <person name="Shu C.L."/>
            <person name="Osoegawa K."/>
            <person name="de Jong P.J."/>
            <person name="Hrdy I."/>
            <person name="Horvathova L."/>
            <person name="Zubacova Z."/>
            <person name="Dolezal P."/>
            <person name="Malik S.B."/>
            <person name="Logsdon J.M. Jr."/>
            <person name="Henze K."/>
            <person name="Gupta A."/>
            <person name="Wang C.C."/>
            <person name="Dunne R.L."/>
            <person name="Upcroft J.A."/>
            <person name="Upcroft P."/>
            <person name="White O."/>
            <person name="Salzberg S.L."/>
            <person name="Tang P."/>
            <person name="Chiu C.-H."/>
            <person name="Lee Y.-S."/>
            <person name="Embley T.M."/>
            <person name="Coombs G.H."/>
            <person name="Mottram J.C."/>
            <person name="Tachezy J."/>
            <person name="Fraser-Liggett C.M."/>
            <person name="Johnson P.J."/>
        </authorList>
    </citation>
    <scope>NUCLEOTIDE SEQUENCE [LARGE SCALE GENOMIC DNA]</scope>
    <source>
        <strain evidence="1">G3</strain>
    </source>
</reference>